<dbReference type="EMBL" id="JAENMS010000002">
    <property type="protein sequence ID" value="MBL5933704.1"/>
    <property type="molecule type" value="Genomic_DNA"/>
</dbReference>
<evidence type="ECO:0000256" key="11">
    <source>
        <dbReference type="ARBA" id="ARBA00057776"/>
    </source>
</evidence>
<keyword evidence="7 14" id="KW-0448">Lipopolysaccharide biosynthesis</keyword>
<dbReference type="GO" id="GO:0030170">
    <property type="term" value="F:pyridoxal phosphate binding"/>
    <property type="evidence" value="ECO:0007669"/>
    <property type="project" value="TreeGrafter"/>
</dbReference>
<evidence type="ECO:0000256" key="1">
    <source>
        <dbReference type="ARBA" id="ARBA00001933"/>
    </source>
</evidence>
<dbReference type="FunFam" id="3.40.640.10:FF:000040">
    <property type="entry name" value="UDP-4-amino-4-deoxy-L-arabinose--oxoglutarate aminotransferase"/>
    <property type="match status" value="1"/>
</dbReference>
<evidence type="ECO:0000256" key="15">
    <source>
        <dbReference type="PIRSR" id="PIRSR000390-1"/>
    </source>
</evidence>
<evidence type="ECO:0000313" key="17">
    <source>
        <dbReference type="EMBL" id="MBL5933704.1"/>
    </source>
</evidence>
<accession>A0AAP2EZW7</accession>
<evidence type="ECO:0000256" key="6">
    <source>
        <dbReference type="ARBA" id="ARBA00022898"/>
    </source>
</evidence>
<evidence type="ECO:0000256" key="7">
    <source>
        <dbReference type="ARBA" id="ARBA00022985"/>
    </source>
</evidence>
<dbReference type="InterPro" id="IPR015421">
    <property type="entry name" value="PyrdxlP-dep_Trfase_major"/>
</dbReference>
<feature type="active site" description="Proton acceptor" evidence="15">
    <location>
        <position position="182"/>
    </location>
</feature>
<dbReference type="RefSeq" id="WP_202665377.1">
    <property type="nucleotide sequence ID" value="NZ_JAENMR010000002.1"/>
</dbReference>
<gene>
    <name evidence="14 17" type="primary">arnB</name>
    <name evidence="17" type="ORF">I7V27_04400</name>
</gene>
<evidence type="ECO:0000256" key="14">
    <source>
        <dbReference type="HAMAP-Rule" id="MF_01167"/>
    </source>
</evidence>
<evidence type="ECO:0000256" key="9">
    <source>
        <dbReference type="ARBA" id="ARBA00023251"/>
    </source>
</evidence>
<dbReference type="PANTHER" id="PTHR30244">
    <property type="entry name" value="TRANSAMINASE"/>
    <property type="match status" value="1"/>
</dbReference>
<reference evidence="17" key="1">
    <citation type="submission" date="2020-12" db="EMBL/GenBank/DDBJ databases">
        <title>Draft genome sequence of Enterobacter spp., Lelliottia spp. and Serratia spp. isolated from drinking water reservoirs and lakes.</title>
        <authorList>
            <person name="Reitter C."/>
            <person name="Neuhaus K."/>
            <person name="Huegler M."/>
        </authorList>
    </citation>
    <scope>NUCLEOTIDE SEQUENCE</scope>
    <source>
        <strain evidence="17">TZW15</strain>
    </source>
</reference>
<comment type="similarity">
    <text evidence="13 14">Belongs to the DegT/DnrJ/EryC1 family. ArnB subfamily.</text>
</comment>
<comment type="caution">
    <text evidence="17">The sequence shown here is derived from an EMBL/GenBank/DDBJ whole genome shotgun (WGS) entry which is preliminary data.</text>
</comment>
<comment type="function">
    <text evidence="11 14">Catalyzes the conversion of UDP-4-keto-arabinose (UDP-Ara4O) to UDP-4-amino-4-deoxy-L-arabinose (UDP-L-Ara4N). The modified arabinose is attached to lipid A and is required for resistance to polymyxin and cationic antimicrobial peptides.</text>
</comment>
<comment type="cofactor">
    <cofactor evidence="1 14">
        <name>pyridoxal 5'-phosphate</name>
        <dbReference type="ChEBI" id="CHEBI:597326"/>
    </cofactor>
</comment>
<evidence type="ECO:0000256" key="16">
    <source>
        <dbReference type="PIRSR" id="PIRSR000390-2"/>
    </source>
</evidence>
<dbReference type="InterPro" id="IPR015422">
    <property type="entry name" value="PyrdxlP-dep_Trfase_small"/>
</dbReference>
<name>A0AAP2EZW7_LELAM</name>
<dbReference type="HAMAP" id="MF_01167">
    <property type="entry name" value="ArnB_transfer"/>
    <property type="match status" value="1"/>
</dbReference>
<comment type="subunit">
    <text evidence="14">Homodimer.</text>
</comment>
<evidence type="ECO:0000256" key="2">
    <source>
        <dbReference type="ARBA" id="ARBA00022516"/>
    </source>
</evidence>
<sequence>MNEFLPFSRPAMGPEELAAVSEVLQSGWITTGPKNQALEQAFCALTGNQHAIAVSSATAGMHVALMALGIQAGDEVITPSLTWVSTLNMIVLLGAEPVMIDVDRDTLMVTPHAIEAAITPRTKAIIPVHYAGAPVDIDAIRVVADRHGIPVIEDAAHAAGTYYKGNHVGHRGTAIFSFHAIKNMTCAEGGLIVTDDEQLANRMRSLKFHGLGVDAFDRQTHGRAPQAEVISPGYKYNLADINAAIALVQLQKLEQHNARRKEIAERYLTELENTPFLPLTQPAWAHKHAWHLFILRVDEASCGISRNDLMEALKAKGIGTGLHFRAAHTQKYYRERYPALVLPNTEWNSDRICSIPLFPTMTDNDVNRVIAALREVAGY</sequence>
<dbReference type="AlphaFoldDB" id="A0AAP2EZW7"/>
<dbReference type="PIRSF" id="PIRSF000390">
    <property type="entry name" value="PLP_StrS"/>
    <property type="match status" value="1"/>
</dbReference>
<dbReference type="Proteomes" id="UP000653275">
    <property type="component" value="Unassembled WGS sequence"/>
</dbReference>
<dbReference type="CDD" id="cd00616">
    <property type="entry name" value="AHBA_syn"/>
    <property type="match status" value="1"/>
</dbReference>
<dbReference type="GO" id="GO:0046677">
    <property type="term" value="P:response to antibiotic"/>
    <property type="evidence" value="ECO:0007669"/>
    <property type="project" value="UniProtKB-KW"/>
</dbReference>
<dbReference type="GO" id="GO:0016020">
    <property type="term" value="C:membrane"/>
    <property type="evidence" value="ECO:0007669"/>
    <property type="project" value="GOC"/>
</dbReference>
<evidence type="ECO:0000313" key="18">
    <source>
        <dbReference type="Proteomes" id="UP000653275"/>
    </source>
</evidence>
<dbReference type="InterPro" id="IPR015424">
    <property type="entry name" value="PyrdxlP-dep_Trfase"/>
</dbReference>
<keyword evidence="6 14" id="KW-0663">Pyridoxal phosphate</keyword>
<protein>
    <recommendedName>
        <fullName evidence="14">UDP-4-amino-4-deoxy-L-arabinose--oxoglutarate aminotransferase</fullName>
        <ecNumber evidence="14">2.6.1.87</ecNumber>
    </recommendedName>
    <alternativeName>
        <fullName evidence="14">UDP-(beta-L-threo-pentapyranosyl-4''-ulose diphosphate) aminotransferase</fullName>
        <shortName evidence="14">UDP-Ara4O aminotransferase</shortName>
    </alternativeName>
    <alternativeName>
        <fullName evidence="14">UDP-4-amino-4-deoxy-L-arabinose aminotransferase</fullName>
    </alternativeName>
</protein>
<dbReference type="NCBIfam" id="NF008658">
    <property type="entry name" value="PRK11658.1"/>
    <property type="match status" value="1"/>
</dbReference>
<dbReference type="InterPro" id="IPR000653">
    <property type="entry name" value="DegT/StrS_aminotransferase"/>
</dbReference>
<evidence type="ECO:0000256" key="10">
    <source>
        <dbReference type="ARBA" id="ARBA00050493"/>
    </source>
</evidence>
<evidence type="ECO:0000256" key="12">
    <source>
        <dbReference type="ARBA" id="ARBA00060687"/>
    </source>
</evidence>
<proteinExistence type="inferred from homology"/>
<keyword evidence="5 14" id="KW-0808">Transferase</keyword>
<dbReference type="FunFam" id="3.90.1150.10:FF:000030">
    <property type="entry name" value="UDP-4-amino-4-deoxy-L-arabinose--oxoglutarate aminotransferase"/>
    <property type="match status" value="1"/>
</dbReference>
<dbReference type="SUPFAM" id="SSF53383">
    <property type="entry name" value="PLP-dependent transferases"/>
    <property type="match status" value="1"/>
</dbReference>
<keyword evidence="8 14" id="KW-0443">Lipid metabolism</keyword>
<evidence type="ECO:0000256" key="5">
    <source>
        <dbReference type="ARBA" id="ARBA00022679"/>
    </source>
</evidence>
<dbReference type="GO" id="GO:0099620">
    <property type="term" value="F:UDP-4-amino-4-deoxy-L-arabinose aminotransferase"/>
    <property type="evidence" value="ECO:0007669"/>
    <property type="project" value="UniProtKB-EC"/>
</dbReference>
<feature type="modified residue" description="N6-(pyridoxal phosphate)lysine" evidence="14 16">
    <location>
        <position position="182"/>
    </location>
</feature>
<keyword evidence="2 14" id="KW-0444">Lipid biosynthesis</keyword>
<dbReference type="PANTHER" id="PTHR30244:SF41">
    <property type="entry name" value="UDP-4-AMINO-4-DEOXY-L-ARABINOSE--OXOGLUTARATE AMINOTRANSFERASE"/>
    <property type="match status" value="1"/>
</dbReference>
<dbReference type="InterPro" id="IPR022850">
    <property type="entry name" value="ArnB_NH2Trfase"/>
</dbReference>
<dbReference type="GO" id="GO:0009103">
    <property type="term" value="P:lipopolysaccharide biosynthetic process"/>
    <property type="evidence" value="ECO:0007669"/>
    <property type="project" value="UniProtKB-UniRule"/>
</dbReference>
<dbReference type="Gene3D" id="3.40.640.10">
    <property type="entry name" value="Type I PLP-dependent aspartate aminotransferase-like (Major domain)"/>
    <property type="match status" value="1"/>
</dbReference>
<keyword evidence="3 14" id="KW-0441">Lipid A biosynthesis</keyword>
<comment type="catalytic activity">
    <reaction evidence="10 14">
        <text>UDP-4-amino-4-deoxy-beta-L-arabinose + 2-oxoglutarate = UDP-beta-L-threo-pentopyranos-4-ulose + L-glutamate</text>
        <dbReference type="Rhea" id="RHEA:24710"/>
        <dbReference type="ChEBI" id="CHEBI:16810"/>
        <dbReference type="ChEBI" id="CHEBI:29985"/>
        <dbReference type="ChEBI" id="CHEBI:58708"/>
        <dbReference type="ChEBI" id="CHEBI:58710"/>
        <dbReference type="EC" id="2.6.1.87"/>
    </reaction>
</comment>
<evidence type="ECO:0000256" key="13">
    <source>
        <dbReference type="ARBA" id="ARBA00061345"/>
    </source>
</evidence>
<evidence type="ECO:0000256" key="4">
    <source>
        <dbReference type="ARBA" id="ARBA00022576"/>
    </source>
</evidence>
<dbReference type="EC" id="2.6.1.87" evidence="14"/>
<comment type="pathway">
    <text evidence="12 14">Nucleotide-sugar biosynthesis; UDP-4-deoxy-4-formamido-beta-L-arabinose biosynthesis; UDP-4-deoxy-4-formamido-beta-L-arabinose from UDP-alpha-D-glucuronate: step 2/3.</text>
</comment>
<keyword evidence="9 14" id="KW-0046">Antibiotic resistance</keyword>
<evidence type="ECO:0000256" key="8">
    <source>
        <dbReference type="ARBA" id="ARBA00023098"/>
    </source>
</evidence>
<dbReference type="Pfam" id="PF01041">
    <property type="entry name" value="DegT_DnrJ_EryC1"/>
    <property type="match status" value="1"/>
</dbReference>
<dbReference type="Gene3D" id="3.90.1150.10">
    <property type="entry name" value="Aspartate Aminotransferase, domain 1"/>
    <property type="match status" value="1"/>
</dbReference>
<evidence type="ECO:0000256" key="3">
    <source>
        <dbReference type="ARBA" id="ARBA00022556"/>
    </source>
</evidence>
<dbReference type="GO" id="GO:0009245">
    <property type="term" value="P:lipid A biosynthetic process"/>
    <property type="evidence" value="ECO:0007669"/>
    <property type="project" value="UniProtKB-KW"/>
</dbReference>
<organism evidence="17 18">
    <name type="scientific">Lelliottia amnigena</name>
    <name type="common">Enterobacter amnigenus</name>
    <dbReference type="NCBI Taxonomy" id="61646"/>
    <lineage>
        <taxon>Bacteria</taxon>
        <taxon>Pseudomonadati</taxon>
        <taxon>Pseudomonadota</taxon>
        <taxon>Gammaproteobacteria</taxon>
        <taxon>Enterobacterales</taxon>
        <taxon>Enterobacteriaceae</taxon>
        <taxon>Lelliottia</taxon>
    </lineage>
</organism>
<comment type="pathway">
    <text evidence="14">Bacterial outer membrane biogenesis; lipopolysaccharide biosynthesis.</text>
</comment>
<keyword evidence="4 14" id="KW-0032">Aminotransferase</keyword>